<dbReference type="InterPro" id="IPR036237">
    <property type="entry name" value="Xyl_isomerase-like_sf"/>
</dbReference>
<dbReference type="PATRIC" id="fig|1705565.3.peg.4802"/>
<dbReference type="EMBL" id="LIUT01000001">
    <property type="protein sequence ID" value="KOR90109.1"/>
    <property type="molecule type" value="Genomic_DNA"/>
</dbReference>
<keyword evidence="2" id="KW-1185">Reference proteome</keyword>
<dbReference type="GO" id="GO:0016853">
    <property type="term" value="F:isomerase activity"/>
    <property type="evidence" value="ECO:0007669"/>
    <property type="project" value="UniProtKB-KW"/>
</dbReference>
<dbReference type="Proteomes" id="UP000036932">
    <property type="component" value="Unassembled WGS sequence"/>
</dbReference>
<dbReference type="AlphaFoldDB" id="A0A0M1P7U3"/>
<sequence>MVLILIRNVDKEVVTLNSRRLQVGMWNQFTEEDWGQLADKHISGMEICSLPSQDALREVSHFCRNHGVEMGVHAPVLGDAGFWLPQVNAPDPERFQLALGQVAEEVQLASLYGADYVLFHYPFYPVFQEPFMTYPRLPDSKHRYNYSQLSKDRFRDISQRLFEHLCELQLRYGQRIVLEHDFFGEYGDVLVDSFCAYPEIGFVLDTARLDITHRAFHGFDPYHFLDQIAPSVYLVHYSNVYYEEEKFTHHLPVLPEQDHDGRYGDASAYLRYLAAKNSRFHITFEHNASLVTREQLIQLYDRTVGMLE</sequence>
<name>A0A0M1P7U3_9BACL</name>
<evidence type="ECO:0000313" key="2">
    <source>
        <dbReference type="Proteomes" id="UP000036932"/>
    </source>
</evidence>
<reference evidence="2" key="1">
    <citation type="submission" date="2015-08" db="EMBL/GenBank/DDBJ databases">
        <title>Genome sequencing project for genomic taxonomy and phylogenomics of Bacillus-like bacteria.</title>
        <authorList>
            <person name="Liu B."/>
            <person name="Wang J."/>
            <person name="Zhu Y."/>
            <person name="Liu G."/>
            <person name="Chen Q."/>
            <person name="Chen Z."/>
            <person name="Lan J."/>
            <person name="Che J."/>
            <person name="Ge C."/>
            <person name="Shi H."/>
            <person name="Pan Z."/>
            <person name="Liu X."/>
        </authorList>
    </citation>
    <scope>NUCLEOTIDE SEQUENCE [LARGE SCALE GENOMIC DNA]</scope>
    <source>
        <strain evidence="2">FJAT-22460</strain>
    </source>
</reference>
<proteinExistence type="predicted"/>
<keyword evidence="1" id="KW-0413">Isomerase</keyword>
<gene>
    <name evidence="1" type="ORF">AM231_13830</name>
</gene>
<evidence type="ECO:0000313" key="1">
    <source>
        <dbReference type="EMBL" id="KOR90109.1"/>
    </source>
</evidence>
<protein>
    <submittedName>
        <fullName evidence="1">Xylose isomerase</fullName>
    </submittedName>
</protein>
<dbReference type="Gene3D" id="3.20.20.150">
    <property type="entry name" value="Divalent-metal-dependent TIM barrel enzymes"/>
    <property type="match status" value="1"/>
</dbReference>
<accession>A0A0M1P7U3</accession>
<dbReference type="SUPFAM" id="SSF51658">
    <property type="entry name" value="Xylose isomerase-like"/>
    <property type="match status" value="1"/>
</dbReference>
<organism evidence="1 2">
    <name type="scientific">Paenibacillus solani</name>
    <dbReference type="NCBI Taxonomy" id="1705565"/>
    <lineage>
        <taxon>Bacteria</taxon>
        <taxon>Bacillati</taxon>
        <taxon>Bacillota</taxon>
        <taxon>Bacilli</taxon>
        <taxon>Bacillales</taxon>
        <taxon>Paenibacillaceae</taxon>
        <taxon>Paenibacillus</taxon>
    </lineage>
</organism>
<comment type="caution">
    <text evidence="1">The sequence shown here is derived from an EMBL/GenBank/DDBJ whole genome shotgun (WGS) entry which is preliminary data.</text>
</comment>